<evidence type="ECO:0000313" key="1">
    <source>
        <dbReference type="EMBL" id="KAF3040734.1"/>
    </source>
</evidence>
<proteinExistence type="predicted"/>
<keyword evidence="2" id="KW-1185">Reference proteome</keyword>
<organism evidence="1 2">
    <name type="scientific">Didymella heteroderae</name>
    <dbReference type="NCBI Taxonomy" id="1769908"/>
    <lineage>
        <taxon>Eukaryota</taxon>
        <taxon>Fungi</taxon>
        <taxon>Dikarya</taxon>
        <taxon>Ascomycota</taxon>
        <taxon>Pezizomycotina</taxon>
        <taxon>Dothideomycetes</taxon>
        <taxon>Pleosporomycetidae</taxon>
        <taxon>Pleosporales</taxon>
        <taxon>Pleosporineae</taxon>
        <taxon>Didymellaceae</taxon>
        <taxon>Didymella</taxon>
    </lineage>
</organism>
<dbReference type="InterPro" id="IPR053092">
    <property type="entry name" value="Mitochondrial_unc_protein"/>
</dbReference>
<gene>
    <name evidence="1" type="ORF">E8E12_008235</name>
</gene>
<dbReference type="OrthoDB" id="6604875at2759"/>
<comment type="caution">
    <text evidence="1">The sequence shown here is derived from an EMBL/GenBank/DDBJ whole genome shotgun (WGS) entry which is preliminary data.</text>
</comment>
<name>A0A9P4WSI9_9PLEO</name>
<dbReference type="EMBL" id="SWKV01000024">
    <property type="protein sequence ID" value="KAF3040734.1"/>
    <property type="molecule type" value="Genomic_DNA"/>
</dbReference>
<dbReference type="Proteomes" id="UP000758155">
    <property type="component" value="Unassembled WGS sequence"/>
</dbReference>
<dbReference type="AlphaFoldDB" id="A0A9P4WSI9"/>
<dbReference type="PANTHER" id="PTHR28048:SF1">
    <property type="entry name" value="ACR195WP"/>
    <property type="match status" value="1"/>
</dbReference>
<accession>A0A9P4WSI9</accession>
<reference evidence="1" key="1">
    <citation type="submission" date="2019-04" db="EMBL/GenBank/DDBJ databases">
        <title>Sequencing of skin fungus with MAO and IRED activity.</title>
        <authorList>
            <person name="Marsaioli A.J."/>
            <person name="Bonatto J.M.C."/>
            <person name="Reis Junior O."/>
        </authorList>
    </citation>
    <scope>NUCLEOTIDE SEQUENCE</scope>
    <source>
        <strain evidence="1">28M1</strain>
    </source>
</reference>
<sequence>MAIEVQPPTFKEALKQDRAQFDDCTPCRVVGALDPTTLDAVKHELTWLAGSATFVGLGAFTYVSGHSQLKAQEAAIRQSKSMFGMGSRRAAITTTSAVFVGLGVYRWFAAEIRALGTHAEDTTKCVIPEGANGQYVAKRREALAWNTGIAQQ</sequence>
<dbReference type="PANTHER" id="PTHR28048">
    <property type="entry name" value="ACR195WP"/>
    <property type="match status" value="1"/>
</dbReference>
<protein>
    <submittedName>
        <fullName evidence="1">Uncharacterized protein</fullName>
    </submittedName>
</protein>
<evidence type="ECO:0000313" key="2">
    <source>
        <dbReference type="Proteomes" id="UP000758155"/>
    </source>
</evidence>